<comment type="similarity">
    <text evidence="1">Belongs to the peptidase S45 family.</text>
</comment>
<dbReference type="GO" id="GO:0016811">
    <property type="term" value="F:hydrolase activity, acting on carbon-nitrogen (but not peptide) bonds, in linear amides"/>
    <property type="evidence" value="ECO:0007669"/>
    <property type="project" value="InterPro"/>
</dbReference>
<dbReference type="GO" id="GO:0017000">
    <property type="term" value="P:antibiotic biosynthetic process"/>
    <property type="evidence" value="ECO:0007669"/>
    <property type="project" value="InterPro"/>
</dbReference>
<dbReference type="InterPro" id="IPR023343">
    <property type="entry name" value="Penicillin_amidase_dom1"/>
</dbReference>
<comment type="caution">
    <text evidence="2">The sequence shown here is derived from an EMBL/GenBank/DDBJ whole genome shotgun (WGS) entry which is preliminary data.</text>
</comment>
<dbReference type="Pfam" id="PF01804">
    <property type="entry name" value="Penicil_amidase"/>
    <property type="match status" value="1"/>
</dbReference>
<name>X0U903_9ZZZZ</name>
<dbReference type="InterPro" id="IPR029055">
    <property type="entry name" value="Ntn_hydrolases_N"/>
</dbReference>
<evidence type="ECO:0008006" key="3">
    <source>
        <dbReference type="Google" id="ProtNLM"/>
    </source>
</evidence>
<dbReference type="AlphaFoldDB" id="X0U903"/>
<dbReference type="InterPro" id="IPR002692">
    <property type="entry name" value="S45"/>
</dbReference>
<dbReference type="Gene3D" id="1.10.439.10">
    <property type="entry name" value="Penicillin Amidohydrolase, domain 1"/>
    <property type="match status" value="1"/>
</dbReference>
<dbReference type="PANTHER" id="PTHR34218:SF4">
    <property type="entry name" value="ACYL-HOMOSERINE LACTONE ACYLASE QUIP"/>
    <property type="match status" value="1"/>
</dbReference>
<organism evidence="2">
    <name type="scientific">marine sediment metagenome</name>
    <dbReference type="NCBI Taxonomy" id="412755"/>
    <lineage>
        <taxon>unclassified sequences</taxon>
        <taxon>metagenomes</taxon>
        <taxon>ecological metagenomes</taxon>
    </lineage>
</organism>
<feature type="non-terminal residue" evidence="2">
    <location>
        <position position="274"/>
    </location>
</feature>
<gene>
    <name evidence="2" type="ORF">S01H1_30327</name>
</gene>
<evidence type="ECO:0000256" key="1">
    <source>
        <dbReference type="ARBA" id="ARBA00006586"/>
    </source>
</evidence>
<dbReference type="EMBL" id="BARS01018656">
    <property type="protein sequence ID" value="GAF96837.1"/>
    <property type="molecule type" value="Genomic_DNA"/>
</dbReference>
<proteinExistence type="inferred from homology"/>
<dbReference type="PANTHER" id="PTHR34218">
    <property type="entry name" value="PEPTIDASE S45 PENICILLIN AMIDASE"/>
    <property type="match status" value="1"/>
</dbReference>
<reference evidence="2" key="1">
    <citation type="journal article" date="2014" name="Front. Microbiol.">
        <title>High frequency of phylogenetically diverse reductive dehalogenase-homologous genes in deep subseafloor sedimentary metagenomes.</title>
        <authorList>
            <person name="Kawai M."/>
            <person name="Futagami T."/>
            <person name="Toyoda A."/>
            <person name="Takaki Y."/>
            <person name="Nishi S."/>
            <person name="Hori S."/>
            <person name="Arai W."/>
            <person name="Tsubouchi T."/>
            <person name="Morono Y."/>
            <person name="Uchiyama I."/>
            <person name="Ito T."/>
            <person name="Fujiyama A."/>
            <person name="Inagaki F."/>
            <person name="Takami H."/>
        </authorList>
    </citation>
    <scope>NUCLEOTIDE SEQUENCE</scope>
    <source>
        <strain evidence="2">Expedition CK06-06</strain>
    </source>
</reference>
<accession>X0U903</accession>
<protein>
    <recommendedName>
        <fullName evidence="3">Penicillin acylase family protein</fullName>
    </recommendedName>
</protein>
<sequence length="274" mass="30871">MVKGLSEPVEIIKDQWGISHIFAQNEKDLFFAQGFNVARDRLFQLEIWRRQATGTMAEIQGSKALKRDIGSRLLKARVDMKQEMNHYHPRGEEVIPSFVRGINAYIDITNKNPGLLPLEFPLLGLKPGHWTPEVVVSRHNGLFRNAGYEIAFAQSVNVLGAQKLKNLLNLHPGDPSLKPDEGIDLGLISDNILELYYASRARVRFGPEDIIDPSHKINQSPFPPIGLTTFPTGKVEKNAFYAYQKLSCPLFVPPSLATQLHHEMNLGSNNWVVR</sequence>
<evidence type="ECO:0000313" key="2">
    <source>
        <dbReference type="EMBL" id="GAF96837.1"/>
    </source>
</evidence>
<dbReference type="SUPFAM" id="SSF56235">
    <property type="entry name" value="N-terminal nucleophile aminohydrolases (Ntn hydrolases)"/>
    <property type="match status" value="1"/>
</dbReference>